<feature type="domain" description="Cathepsin propeptide inhibitor" evidence="3">
    <location>
        <begin position="39"/>
        <end position="97"/>
    </location>
</feature>
<reference evidence="4 5" key="1">
    <citation type="journal article" date="2020" name="Nat. Commun.">
        <title>Genome of Tripterygium wilfordii and identification of cytochrome P450 involved in triptolide biosynthesis.</title>
        <authorList>
            <person name="Tu L."/>
            <person name="Su P."/>
            <person name="Zhang Z."/>
            <person name="Gao L."/>
            <person name="Wang J."/>
            <person name="Hu T."/>
            <person name="Zhou J."/>
            <person name="Zhang Y."/>
            <person name="Zhao Y."/>
            <person name="Liu Y."/>
            <person name="Song Y."/>
            <person name="Tong Y."/>
            <person name="Lu Y."/>
            <person name="Yang J."/>
            <person name="Xu C."/>
            <person name="Jia M."/>
            <person name="Peters R.J."/>
            <person name="Huang L."/>
            <person name="Gao W."/>
        </authorList>
    </citation>
    <scope>NUCLEOTIDE SEQUENCE [LARGE SCALE GENOMIC DNA]</scope>
    <source>
        <strain evidence="5">cv. XIE 37</strain>
        <tissue evidence="4">Leaf</tissue>
    </source>
</reference>
<dbReference type="EMBL" id="JAAARO010000016">
    <property type="protein sequence ID" value="KAF5734196.1"/>
    <property type="molecule type" value="Genomic_DNA"/>
</dbReference>
<accession>A0A7J7CJL3</accession>
<comment type="caution">
    <text evidence="4">The sequence shown here is derived from an EMBL/GenBank/DDBJ whole genome shotgun (WGS) entry which is preliminary data.</text>
</comment>
<dbReference type="AlphaFoldDB" id="A0A7J7CJL3"/>
<evidence type="ECO:0000313" key="4">
    <source>
        <dbReference type="EMBL" id="KAF5734196.1"/>
    </source>
</evidence>
<evidence type="ECO:0000256" key="2">
    <source>
        <dbReference type="SAM" id="SignalP"/>
    </source>
</evidence>
<feature type="chain" id="PRO_5029751192" evidence="2">
    <location>
        <begin position="27"/>
        <end position="177"/>
    </location>
</feature>
<dbReference type="InterPro" id="IPR038765">
    <property type="entry name" value="Papain-like_cys_pep_sf"/>
</dbReference>
<evidence type="ECO:0000256" key="1">
    <source>
        <dbReference type="SAM" id="MobiDB-lite"/>
    </source>
</evidence>
<dbReference type="Proteomes" id="UP000593562">
    <property type="component" value="Unassembled WGS sequence"/>
</dbReference>
<dbReference type="InterPro" id="IPR013201">
    <property type="entry name" value="Prot_inhib_I29"/>
</dbReference>
<feature type="signal peptide" evidence="2">
    <location>
        <begin position="1"/>
        <end position="26"/>
    </location>
</feature>
<evidence type="ECO:0000313" key="5">
    <source>
        <dbReference type="Proteomes" id="UP000593562"/>
    </source>
</evidence>
<dbReference type="SMART" id="SM00848">
    <property type="entry name" value="Inhibitor_I29"/>
    <property type="match status" value="1"/>
</dbReference>
<gene>
    <name evidence="4" type="ORF">HS088_TW16G00641</name>
</gene>
<proteinExistence type="predicted"/>
<protein>
    <submittedName>
        <fullName evidence="4">Xylem cysteine proteinase 1-like</fullName>
    </submittedName>
</protein>
<dbReference type="InParanoid" id="A0A7J7CJL3"/>
<dbReference type="SUPFAM" id="SSF54001">
    <property type="entry name" value="Cysteine proteinases"/>
    <property type="match status" value="1"/>
</dbReference>
<dbReference type="Gene3D" id="1.10.287.2250">
    <property type="match status" value="1"/>
</dbReference>
<keyword evidence="2" id="KW-0732">Signal</keyword>
<sequence length="177" mass="20210">MSPSLQNNFIASILLIFVFCAAQGLSQTLNDDAFLAEKHEQWMGQYGRTYKDIADKEKRFNIFKENLKYIENFNKAGNNRTYKLSANKFADLTHEEFVALYTIKNIPTTSSPTKRSFKYQNLTDAPATSMSWVDKGAVTKGIGVDGLDCDRRGHWHGYRSSKRGGGRRRRGHDCKTR</sequence>
<evidence type="ECO:0000259" key="3">
    <source>
        <dbReference type="SMART" id="SM00848"/>
    </source>
</evidence>
<name>A0A7J7CJL3_TRIWF</name>
<organism evidence="4 5">
    <name type="scientific">Tripterygium wilfordii</name>
    <name type="common">Thunder God vine</name>
    <dbReference type="NCBI Taxonomy" id="458696"/>
    <lineage>
        <taxon>Eukaryota</taxon>
        <taxon>Viridiplantae</taxon>
        <taxon>Streptophyta</taxon>
        <taxon>Embryophyta</taxon>
        <taxon>Tracheophyta</taxon>
        <taxon>Spermatophyta</taxon>
        <taxon>Magnoliopsida</taxon>
        <taxon>eudicotyledons</taxon>
        <taxon>Gunneridae</taxon>
        <taxon>Pentapetalae</taxon>
        <taxon>rosids</taxon>
        <taxon>fabids</taxon>
        <taxon>Celastrales</taxon>
        <taxon>Celastraceae</taxon>
        <taxon>Tripterygium</taxon>
    </lineage>
</organism>
<feature type="region of interest" description="Disordered" evidence="1">
    <location>
        <begin position="157"/>
        <end position="177"/>
    </location>
</feature>
<keyword evidence="5" id="KW-1185">Reference proteome</keyword>
<dbReference type="Pfam" id="PF08246">
    <property type="entry name" value="Inhibitor_I29"/>
    <property type="match status" value="1"/>
</dbReference>